<feature type="region of interest" description="Disordered" evidence="5">
    <location>
        <begin position="1"/>
        <end position="38"/>
    </location>
</feature>
<accession>A0AAD6AYE0</accession>
<dbReference type="InterPro" id="IPR013057">
    <property type="entry name" value="AA_transpt_TM"/>
</dbReference>
<feature type="compositionally biased region" description="Low complexity" evidence="5">
    <location>
        <begin position="14"/>
        <end position="23"/>
    </location>
</feature>
<feature type="region of interest" description="Disordered" evidence="5">
    <location>
        <begin position="259"/>
        <end position="287"/>
    </location>
</feature>
<dbReference type="Pfam" id="PF01490">
    <property type="entry name" value="Aa_trans"/>
    <property type="match status" value="1"/>
</dbReference>
<gene>
    <name evidence="9" type="ORF">JOQ06_006590</name>
</gene>
<evidence type="ECO:0000256" key="3">
    <source>
        <dbReference type="ARBA" id="ARBA00022989"/>
    </source>
</evidence>
<protein>
    <recommendedName>
        <fullName evidence="11">Sodium-coupled neutral amino acid transporter 3</fullName>
    </recommendedName>
</protein>
<name>A0AAD6AYE0_9TELE</name>
<proteinExistence type="predicted"/>
<evidence type="ECO:0008006" key="11">
    <source>
        <dbReference type="Google" id="ProtNLM"/>
    </source>
</evidence>
<evidence type="ECO:0000256" key="1">
    <source>
        <dbReference type="ARBA" id="ARBA00004141"/>
    </source>
</evidence>
<feature type="compositionally biased region" description="Basic and acidic residues" evidence="5">
    <location>
        <begin position="25"/>
        <end position="35"/>
    </location>
</feature>
<dbReference type="PANTHER" id="PTHR22950">
    <property type="entry name" value="AMINO ACID TRANSPORTER"/>
    <property type="match status" value="1"/>
</dbReference>
<reference evidence="9" key="1">
    <citation type="submission" date="2022-11" db="EMBL/GenBank/DDBJ databases">
        <title>Chromosome-level genome of Pogonophryne albipinna.</title>
        <authorList>
            <person name="Jo E."/>
        </authorList>
    </citation>
    <scope>NUCLEOTIDE SEQUENCE</scope>
    <source>
        <strain evidence="9">SGF0006</strain>
        <tissue evidence="9">Muscle</tissue>
    </source>
</reference>
<feature type="transmembrane region" description="Helical" evidence="6">
    <location>
        <begin position="580"/>
        <end position="601"/>
    </location>
</feature>
<dbReference type="GO" id="GO:0015186">
    <property type="term" value="F:L-glutamine transmembrane transporter activity"/>
    <property type="evidence" value="ECO:0007669"/>
    <property type="project" value="TreeGrafter"/>
</dbReference>
<feature type="region of interest" description="Disordered" evidence="5">
    <location>
        <begin position="151"/>
        <end position="245"/>
    </location>
</feature>
<organism evidence="9 10">
    <name type="scientific">Pogonophryne albipinna</name>
    <dbReference type="NCBI Taxonomy" id="1090488"/>
    <lineage>
        <taxon>Eukaryota</taxon>
        <taxon>Metazoa</taxon>
        <taxon>Chordata</taxon>
        <taxon>Craniata</taxon>
        <taxon>Vertebrata</taxon>
        <taxon>Euteleostomi</taxon>
        <taxon>Actinopterygii</taxon>
        <taxon>Neopterygii</taxon>
        <taxon>Teleostei</taxon>
        <taxon>Neoteleostei</taxon>
        <taxon>Acanthomorphata</taxon>
        <taxon>Eupercaria</taxon>
        <taxon>Perciformes</taxon>
        <taxon>Notothenioidei</taxon>
        <taxon>Pogonophryne</taxon>
    </lineage>
</organism>
<comment type="caution">
    <text evidence="9">The sequence shown here is derived from an EMBL/GenBank/DDBJ whole genome shotgun (WGS) entry which is preliminary data.</text>
</comment>
<evidence type="ECO:0000259" key="7">
    <source>
        <dbReference type="Pfam" id="PF01490"/>
    </source>
</evidence>
<evidence type="ECO:0000256" key="6">
    <source>
        <dbReference type="SAM" id="Phobius"/>
    </source>
</evidence>
<dbReference type="AlphaFoldDB" id="A0AAD6AYE0"/>
<feature type="transmembrane region" description="Helical" evidence="6">
    <location>
        <begin position="622"/>
        <end position="643"/>
    </location>
</feature>
<keyword evidence="10" id="KW-1185">Reference proteome</keyword>
<dbReference type="InterPro" id="IPR058913">
    <property type="entry name" value="Integrase_dom_put"/>
</dbReference>
<dbReference type="PANTHER" id="PTHR22950:SF74">
    <property type="entry name" value="SODIUM-COUPLED NEUTRAL AMINO ACID TRANSPORTER 5"/>
    <property type="match status" value="1"/>
</dbReference>
<sequence length="925" mass="102289">MELQNLSNGNYHDAAAPVEGGVPPEEEKFLPHKSDGSSPQFTDFEGKTSFGMSVFNLSNAIMGSGVLGLSYAMSNTGIVFFLIERLGRDVFMSVTGVFYNTLHSLEEQHLLDISSILHLFCCRYVFLPRIQANLDVFTEAWANHPIRTAKHDPKPVVAAPSPGRQPSSPVTAEPASRASRFETGQQEVSCAPSEASSDIGIAKAAQPASRAPTDPSSPVTAEPASRASRFETGQQEVSCAPSEASSDIAKVAQPASCAPTVTAAPTHPRDTLASDNSVTEYPTDRGKFPVDLEDEDVKRGSIKRWELLETHLSVPKAGQPTLKRLCPTRWASRQDAVQSLRFRYADIMQALTKIDLLSKKSEERAEATGLKKAMESFEFVVMTVIQGKVLETVNIVSQALQRKDMDLLQATAMLGNATDTLAQLRGEFDGLKAHAEDLASSWGVHSLFKDRRARRTKRHFSELCEDQRLQDTGEHFRVAVFYANIDIVVAQLKNRFVGMSKVSQRFSFLFPRKLLRATDKDLSESASALSGQYKDDLILLTCIACMSCYSVHLLLRSAGVVGIRAYEQLGLRAFGHPGKILAAIMITLHNIGAMSSYLFIVKSELPLVIQAFLDQTSSSGEWYMNGNYLIMIVSICIIFPLALMKHLGYLGYTSGFSISCMVFFLSAVIYKKFNIACPLEVFGNHSVNAVFLEDTCTAKYFTINQETAYTIPILAFAFVCHPEVLPIYTELSNPTKRRMQNIGNVSILGMFTMYFFTAIFGYLTFFENTEAELLHTYSKVDPLDTLILCVRLAVLVAVTLTVPVVLFPIRRALLQLLFPGRPFNWIRHIAIALCLLCVVNLLVILVPNIRDIFGISGATTAPCLIFILPGLFYIRIIPTDHEPMNSRPKIQAACFTALGFIFMTMSLTFIVLDWMSGEKRNLGGH</sequence>
<feature type="transmembrane region" description="Helical" evidence="6">
    <location>
        <begin position="649"/>
        <end position="670"/>
    </location>
</feature>
<keyword evidence="2 6" id="KW-0812">Transmembrane</keyword>
<evidence type="ECO:0000256" key="4">
    <source>
        <dbReference type="ARBA" id="ARBA00023136"/>
    </source>
</evidence>
<evidence type="ECO:0000256" key="5">
    <source>
        <dbReference type="SAM" id="MobiDB-lite"/>
    </source>
</evidence>
<feature type="transmembrane region" description="Helical" evidence="6">
    <location>
        <begin position="785"/>
        <end position="807"/>
    </location>
</feature>
<feature type="compositionally biased region" description="Polar residues" evidence="5">
    <location>
        <begin position="1"/>
        <end position="10"/>
    </location>
</feature>
<dbReference type="Proteomes" id="UP001219934">
    <property type="component" value="Unassembled WGS sequence"/>
</dbReference>
<dbReference type="GO" id="GO:0032329">
    <property type="term" value="P:serine transport"/>
    <property type="evidence" value="ECO:0007669"/>
    <property type="project" value="TreeGrafter"/>
</dbReference>
<feature type="transmembrane region" description="Helical" evidence="6">
    <location>
        <begin position="745"/>
        <end position="765"/>
    </location>
</feature>
<comment type="subcellular location">
    <subcellularLocation>
        <location evidence="1">Membrane</location>
        <topology evidence="1">Multi-pass membrane protein</topology>
    </subcellularLocation>
</comment>
<evidence type="ECO:0000313" key="9">
    <source>
        <dbReference type="EMBL" id="KAJ4933779.1"/>
    </source>
</evidence>
<dbReference type="EMBL" id="JAPTMU010000012">
    <property type="protein sequence ID" value="KAJ4933779.1"/>
    <property type="molecule type" value="Genomic_DNA"/>
</dbReference>
<evidence type="ECO:0000256" key="2">
    <source>
        <dbReference type="ARBA" id="ARBA00022692"/>
    </source>
</evidence>
<feature type="domain" description="Amino acid transporter transmembrane" evidence="7">
    <location>
        <begin position="537"/>
        <end position="911"/>
    </location>
</feature>
<feature type="transmembrane region" description="Helical" evidence="6">
    <location>
        <begin position="537"/>
        <end position="555"/>
    </location>
</feature>
<dbReference type="Pfam" id="PF24764">
    <property type="entry name" value="rva_4"/>
    <property type="match status" value="1"/>
</dbReference>
<feature type="transmembrane region" description="Helical" evidence="6">
    <location>
        <begin position="852"/>
        <end position="874"/>
    </location>
</feature>
<feature type="transmembrane region" description="Helical" evidence="6">
    <location>
        <begin position="60"/>
        <end position="83"/>
    </location>
</feature>
<keyword evidence="4 6" id="KW-0472">Membrane</keyword>
<keyword evidence="3 6" id="KW-1133">Transmembrane helix</keyword>
<feature type="domain" description="Integrase core" evidence="8">
    <location>
        <begin position="82"/>
        <end position="151"/>
    </location>
</feature>
<evidence type="ECO:0000259" key="8">
    <source>
        <dbReference type="Pfam" id="PF24764"/>
    </source>
</evidence>
<dbReference type="GO" id="GO:0005886">
    <property type="term" value="C:plasma membrane"/>
    <property type="evidence" value="ECO:0007669"/>
    <property type="project" value="TreeGrafter"/>
</dbReference>
<feature type="transmembrane region" description="Helical" evidence="6">
    <location>
        <begin position="895"/>
        <end position="915"/>
    </location>
</feature>
<dbReference type="GO" id="GO:0089709">
    <property type="term" value="P:L-histidine transmembrane transport"/>
    <property type="evidence" value="ECO:0007669"/>
    <property type="project" value="TreeGrafter"/>
</dbReference>
<feature type="transmembrane region" description="Helical" evidence="6">
    <location>
        <begin position="828"/>
        <end position="846"/>
    </location>
</feature>
<dbReference type="GO" id="GO:0015187">
    <property type="term" value="F:glycine transmembrane transporter activity"/>
    <property type="evidence" value="ECO:0007669"/>
    <property type="project" value="TreeGrafter"/>
</dbReference>
<evidence type="ECO:0000313" key="10">
    <source>
        <dbReference type="Proteomes" id="UP001219934"/>
    </source>
</evidence>